<proteinExistence type="predicted"/>
<protein>
    <submittedName>
        <fullName evidence="1">Uncharacterized protein</fullName>
    </submittedName>
</protein>
<dbReference type="GeneID" id="26647333"/>
<dbReference type="KEGG" id="vg:26647333"/>
<organism evidence="1 2">
    <name type="scientific">Citrobacter phage Margaery</name>
    <dbReference type="NCBI Taxonomy" id="1701810"/>
    <lineage>
        <taxon>Viruses</taxon>
        <taxon>Duplodnaviria</taxon>
        <taxon>Heunggongvirae</taxon>
        <taxon>Uroviricota</taxon>
        <taxon>Caudoviricetes</taxon>
        <taxon>Pantevenvirales</taxon>
        <taxon>Straboviridae</taxon>
        <taxon>Pseudotevenvirus</taxon>
        <taxon>Pseudotevenvirus margaery</taxon>
    </lineage>
</organism>
<dbReference type="Proteomes" id="UP000201970">
    <property type="component" value="Segment"/>
</dbReference>
<name>A0A0M4S5Z4_9CAUD</name>
<reference evidence="1 2" key="1">
    <citation type="submission" date="2015-08" db="EMBL/GenBank/DDBJ databases">
        <title>The Complete Genome of Citrobacter freundii Myophage Margaery.</title>
        <authorList>
            <person name="Yi D."/>
            <person name="Cadungog J.N."/>
            <person name="Cahill J.L."/>
            <person name="Rasche E.S."/>
            <person name="Everett G.F.K."/>
        </authorList>
    </citation>
    <scope>NUCLEOTIDE SEQUENCE [LARGE SCALE GENOMIC DNA]</scope>
</reference>
<dbReference type="EMBL" id="KT381880">
    <property type="protein sequence ID" value="ALF01837.1"/>
    <property type="molecule type" value="Genomic_DNA"/>
</dbReference>
<accession>A0A0M4S5Z4</accession>
<evidence type="ECO:0000313" key="1">
    <source>
        <dbReference type="EMBL" id="ALF01837.1"/>
    </source>
</evidence>
<evidence type="ECO:0000313" key="2">
    <source>
        <dbReference type="Proteomes" id="UP000201970"/>
    </source>
</evidence>
<keyword evidence="2" id="KW-1185">Reference proteome</keyword>
<sequence>METKLTPEQQLAIIDERIAEIRAVMKPYQEKLSKLLDAKKGIKEEIDHKTASSVRAMTPKQRMEFYINSPNSGHEIFRDATKFFQDMGLAIDGYNPETNQHILRIAMNEDRSNLETVLKSLQRVKPYVKPIGGKLLFDIFEHTCSQFNTYWLAFDVAEERWMCFTGWSLKRNQKPEFESDNLRSVLAYVCETHYYTPIEDDSY</sequence>
<gene>
    <name evidence="1" type="ORF">CPT_Margaery148</name>
</gene>
<dbReference type="RefSeq" id="YP_009194963.1">
    <property type="nucleotide sequence ID" value="NC_028755.1"/>
</dbReference>